<evidence type="ECO:0000256" key="5">
    <source>
        <dbReference type="ARBA" id="ARBA00022723"/>
    </source>
</evidence>
<dbReference type="InterPro" id="IPR022998">
    <property type="entry name" value="ThiamineP_synth_TenI"/>
</dbReference>
<protein>
    <recommendedName>
        <fullName evidence="13">8-oxo-dGTP diphosphatase</fullName>
        <ecNumber evidence="12">3.6.1.55</ecNumber>
    </recommendedName>
    <alternativeName>
        <fullName evidence="16">7,8-dihydro-8-oxoguanine-triphosphatase</fullName>
    </alternativeName>
    <alternativeName>
        <fullName evidence="15">Mutator protein MutT</fullName>
    </alternativeName>
    <alternativeName>
        <fullName evidence="14">dGTP pyrophosphohydrolase</fullName>
    </alternativeName>
</protein>
<evidence type="ECO:0000256" key="7">
    <source>
        <dbReference type="ARBA" id="ARBA00022801"/>
    </source>
</evidence>
<dbReference type="Gene3D" id="3.90.79.10">
    <property type="entry name" value="Nucleoside Triphosphate Pyrophosphohydrolase"/>
    <property type="match status" value="1"/>
</dbReference>
<dbReference type="InterPro" id="IPR020084">
    <property type="entry name" value="NUDIX_hydrolase_CS"/>
</dbReference>
<evidence type="ECO:0000256" key="17">
    <source>
        <dbReference type="RuleBase" id="RU003476"/>
    </source>
</evidence>
<dbReference type="GO" id="GO:0016787">
    <property type="term" value="F:hydrolase activity"/>
    <property type="evidence" value="ECO:0007669"/>
    <property type="project" value="UniProtKB-KW"/>
</dbReference>
<dbReference type="PROSITE" id="PS51462">
    <property type="entry name" value="NUDIX"/>
    <property type="match status" value="1"/>
</dbReference>
<dbReference type="InterPro" id="IPR015797">
    <property type="entry name" value="NUDIX_hydrolase-like_dom_sf"/>
</dbReference>
<dbReference type="PANTHER" id="PTHR47707">
    <property type="entry name" value="8-OXO-DGTP DIPHOSPHATASE"/>
    <property type="match status" value="1"/>
</dbReference>
<evidence type="ECO:0000256" key="15">
    <source>
        <dbReference type="ARBA" id="ARBA00041979"/>
    </source>
</evidence>
<evidence type="ECO:0000256" key="14">
    <source>
        <dbReference type="ARBA" id="ARBA00041592"/>
    </source>
</evidence>
<dbReference type="NCBIfam" id="NF006530">
    <property type="entry name" value="PRK08999.1"/>
    <property type="match status" value="1"/>
</dbReference>
<comment type="catalytic activity">
    <reaction evidence="10">
        <text>8-oxo-dGTP + H2O = 8-oxo-dGMP + diphosphate + H(+)</text>
        <dbReference type="Rhea" id="RHEA:31575"/>
        <dbReference type="ChEBI" id="CHEBI:15377"/>
        <dbReference type="ChEBI" id="CHEBI:15378"/>
        <dbReference type="ChEBI" id="CHEBI:33019"/>
        <dbReference type="ChEBI" id="CHEBI:63224"/>
        <dbReference type="ChEBI" id="CHEBI:77896"/>
        <dbReference type="EC" id="3.6.1.55"/>
    </reaction>
</comment>
<proteinExistence type="inferred from homology"/>
<reference evidence="19" key="1">
    <citation type="submission" date="2022-04" db="EMBL/GenBank/DDBJ databases">
        <title>Lysobacter sp. CAU 1642 isolated from sea sand.</title>
        <authorList>
            <person name="Kim W."/>
        </authorList>
    </citation>
    <scope>NUCLEOTIDE SEQUENCE</scope>
    <source>
        <strain evidence="19">CAU 1642</strain>
    </source>
</reference>
<dbReference type="SUPFAM" id="SSF55811">
    <property type="entry name" value="Nudix"/>
    <property type="match status" value="1"/>
</dbReference>
<keyword evidence="5" id="KW-0479">Metal-binding</keyword>
<dbReference type="InterPro" id="IPR047127">
    <property type="entry name" value="MutT-like"/>
</dbReference>
<comment type="catalytic activity">
    <reaction evidence="11">
        <text>8-oxo-GTP + H2O = 8-oxo-GMP + diphosphate + H(+)</text>
        <dbReference type="Rhea" id="RHEA:67616"/>
        <dbReference type="ChEBI" id="CHEBI:15377"/>
        <dbReference type="ChEBI" id="CHEBI:15378"/>
        <dbReference type="ChEBI" id="CHEBI:33019"/>
        <dbReference type="ChEBI" id="CHEBI:143553"/>
        <dbReference type="ChEBI" id="CHEBI:145694"/>
    </reaction>
</comment>
<dbReference type="CDD" id="cd00564">
    <property type="entry name" value="TMP_TenI"/>
    <property type="match status" value="1"/>
</dbReference>
<dbReference type="RefSeq" id="WP_248208698.1">
    <property type="nucleotide sequence ID" value="NZ_JALNMH010000007.1"/>
</dbReference>
<dbReference type="Proteomes" id="UP001431449">
    <property type="component" value="Unassembled WGS sequence"/>
</dbReference>
<keyword evidence="9" id="KW-0234">DNA repair</keyword>
<dbReference type="EC" id="3.6.1.55" evidence="12"/>
<evidence type="ECO:0000313" key="19">
    <source>
        <dbReference type="EMBL" id="MCK7593949.1"/>
    </source>
</evidence>
<evidence type="ECO:0000256" key="11">
    <source>
        <dbReference type="ARBA" id="ARBA00036904"/>
    </source>
</evidence>
<evidence type="ECO:0000256" key="2">
    <source>
        <dbReference type="ARBA" id="ARBA00005582"/>
    </source>
</evidence>
<gene>
    <name evidence="19" type="ORF">M0G41_09725</name>
</gene>
<organism evidence="19 20">
    <name type="scientific">Pseudomarimonas salicorniae</name>
    <dbReference type="NCBI Taxonomy" id="2933270"/>
    <lineage>
        <taxon>Bacteria</taxon>
        <taxon>Pseudomonadati</taxon>
        <taxon>Pseudomonadota</taxon>
        <taxon>Gammaproteobacteria</taxon>
        <taxon>Lysobacterales</taxon>
        <taxon>Lysobacteraceae</taxon>
        <taxon>Pseudomarimonas</taxon>
    </lineage>
</organism>
<evidence type="ECO:0000256" key="10">
    <source>
        <dbReference type="ARBA" id="ARBA00035861"/>
    </source>
</evidence>
<evidence type="ECO:0000256" key="13">
    <source>
        <dbReference type="ARBA" id="ARBA00040794"/>
    </source>
</evidence>
<evidence type="ECO:0000256" key="9">
    <source>
        <dbReference type="ARBA" id="ARBA00023204"/>
    </source>
</evidence>
<dbReference type="InterPro" id="IPR013785">
    <property type="entry name" value="Aldolase_TIM"/>
</dbReference>
<keyword evidence="6" id="KW-0227">DNA damage</keyword>
<keyword evidence="8" id="KW-0460">Magnesium</keyword>
<evidence type="ECO:0000256" key="4">
    <source>
        <dbReference type="ARBA" id="ARBA00022705"/>
    </source>
</evidence>
<dbReference type="Pfam" id="PF00293">
    <property type="entry name" value="NUDIX"/>
    <property type="match status" value="1"/>
</dbReference>
<dbReference type="PRINTS" id="PR00502">
    <property type="entry name" value="NUDIXFAMILY"/>
</dbReference>
<comment type="cofactor">
    <cofactor evidence="1">
        <name>Mg(2+)</name>
        <dbReference type="ChEBI" id="CHEBI:18420"/>
    </cofactor>
</comment>
<evidence type="ECO:0000256" key="8">
    <source>
        <dbReference type="ARBA" id="ARBA00022842"/>
    </source>
</evidence>
<keyword evidence="20" id="KW-1185">Reference proteome</keyword>
<comment type="similarity">
    <text evidence="2 17">Belongs to the Nudix hydrolase family.</text>
</comment>
<dbReference type="InterPro" id="IPR036206">
    <property type="entry name" value="ThiamineP_synth_sf"/>
</dbReference>
<feature type="domain" description="Nudix hydrolase" evidence="18">
    <location>
        <begin position="10"/>
        <end position="136"/>
    </location>
</feature>
<keyword evidence="4" id="KW-0235">DNA replication</keyword>
<keyword evidence="3" id="KW-0515">Mutator protein</keyword>
<evidence type="ECO:0000259" key="18">
    <source>
        <dbReference type="PROSITE" id="PS51462"/>
    </source>
</evidence>
<dbReference type="InterPro" id="IPR020476">
    <property type="entry name" value="Nudix_hydrolase"/>
</dbReference>
<evidence type="ECO:0000313" key="20">
    <source>
        <dbReference type="Proteomes" id="UP001431449"/>
    </source>
</evidence>
<evidence type="ECO:0000256" key="16">
    <source>
        <dbReference type="ARBA" id="ARBA00042798"/>
    </source>
</evidence>
<evidence type="ECO:0000256" key="6">
    <source>
        <dbReference type="ARBA" id="ARBA00022763"/>
    </source>
</evidence>
<dbReference type="PROSITE" id="PS00893">
    <property type="entry name" value="NUDIX_BOX"/>
    <property type="match status" value="1"/>
</dbReference>
<sequence>MTDRPSPPSSHEAKVVAGILRDAEGRILLAQRTRGEHAGRWEYPGGKAEPGESLEEALRRELEEELGVVIGGISALIEVPQTGARGPWRLCAFEVQAFKGEAHGREGQALAWVAAERLRAYSMPPADLPVTAALLDPACYAITPDLAADRTEALVRGLDRLIAQGSPLRLQWRLPQWERSAAIGLLAAQLARLRAAGIEVLLNGEPDEARRLGCGLHLRSSMLATVERAELYGLDAITASCHDASELARAASLDLDAVLLGPVASTATHPGARPLGWEEFVALRARCALPIYALGGLVPEDLPAARACGAQGIAAIRGLWPDQARVASG</sequence>
<dbReference type="SUPFAM" id="SSF51391">
    <property type="entry name" value="Thiamin phosphate synthase"/>
    <property type="match status" value="1"/>
</dbReference>
<accession>A0ABT0GHC6</accession>
<dbReference type="Pfam" id="PF02581">
    <property type="entry name" value="TMP-TENI"/>
    <property type="match status" value="1"/>
</dbReference>
<evidence type="ECO:0000256" key="3">
    <source>
        <dbReference type="ARBA" id="ARBA00022457"/>
    </source>
</evidence>
<name>A0ABT0GHC6_9GAMM</name>
<comment type="caution">
    <text evidence="19">The sequence shown here is derived from an EMBL/GenBank/DDBJ whole genome shotgun (WGS) entry which is preliminary data.</text>
</comment>
<evidence type="ECO:0000256" key="12">
    <source>
        <dbReference type="ARBA" id="ARBA00038905"/>
    </source>
</evidence>
<dbReference type="InterPro" id="IPR000086">
    <property type="entry name" value="NUDIX_hydrolase_dom"/>
</dbReference>
<keyword evidence="7 17" id="KW-0378">Hydrolase</keyword>
<dbReference type="EMBL" id="JALNMH010000007">
    <property type="protein sequence ID" value="MCK7593949.1"/>
    <property type="molecule type" value="Genomic_DNA"/>
</dbReference>
<dbReference type="Gene3D" id="3.20.20.70">
    <property type="entry name" value="Aldolase class I"/>
    <property type="match status" value="1"/>
</dbReference>
<evidence type="ECO:0000256" key="1">
    <source>
        <dbReference type="ARBA" id="ARBA00001946"/>
    </source>
</evidence>
<dbReference type="PANTHER" id="PTHR47707:SF1">
    <property type="entry name" value="NUDIX HYDROLASE FAMILY PROTEIN"/>
    <property type="match status" value="1"/>
</dbReference>